<evidence type="ECO:0000256" key="14">
    <source>
        <dbReference type="PIRSR" id="PIRSR611782-1"/>
    </source>
</evidence>
<keyword evidence="7 16" id="KW-0732">Signal</keyword>
<dbReference type="PANTHER" id="PTHR22939">
    <property type="entry name" value="SERINE PROTEASE FAMILY S1C HTRA-RELATED"/>
    <property type="match status" value="1"/>
</dbReference>
<keyword evidence="9" id="KW-0574">Periplasm</keyword>
<dbReference type="InterPro" id="IPR036034">
    <property type="entry name" value="PDZ_sf"/>
</dbReference>
<dbReference type="InterPro" id="IPR009003">
    <property type="entry name" value="Peptidase_S1_PA"/>
</dbReference>
<dbReference type="InterPro" id="IPR001478">
    <property type="entry name" value="PDZ"/>
</dbReference>
<feature type="domain" description="PDZ" evidence="17">
    <location>
        <begin position="241"/>
        <end position="337"/>
    </location>
</feature>
<evidence type="ECO:0000256" key="1">
    <source>
        <dbReference type="ARBA" id="ARBA00001772"/>
    </source>
</evidence>
<proteinExistence type="inferred from homology"/>
<keyword evidence="6 18" id="KW-0645">Protease</keyword>
<dbReference type="PRINTS" id="PR00834">
    <property type="entry name" value="PROTEASES2C"/>
</dbReference>
<comment type="similarity">
    <text evidence="3">Belongs to the peptidase S1C family.</text>
</comment>
<evidence type="ECO:0000256" key="15">
    <source>
        <dbReference type="PIRSR" id="PIRSR611782-2"/>
    </source>
</evidence>
<evidence type="ECO:0000256" key="4">
    <source>
        <dbReference type="ARBA" id="ARBA00013035"/>
    </source>
</evidence>
<protein>
    <recommendedName>
        <fullName evidence="5">Probable periplasmic serine endoprotease DegP-like</fullName>
        <ecNumber evidence="4">3.4.21.107</ecNumber>
    </recommendedName>
    <alternativeName>
        <fullName evidence="13">Protease Do</fullName>
    </alternativeName>
</protein>
<dbReference type="SUPFAM" id="SSF50156">
    <property type="entry name" value="PDZ domain-like"/>
    <property type="match status" value="2"/>
</dbReference>
<dbReference type="CDD" id="cd10839">
    <property type="entry name" value="cpPDZ1_DegP-like"/>
    <property type="match status" value="1"/>
</dbReference>
<comment type="catalytic activity">
    <reaction evidence="1">
        <text>Acts on substrates that are at least partially unfolded. The cleavage site P1 residue is normally between a pair of hydrophobic residues, such as Val-|-Val.</text>
        <dbReference type="EC" id="3.4.21.107"/>
    </reaction>
</comment>
<dbReference type="GO" id="GO:0006508">
    <property type="term" value="P:proteolysis"/>
    <property type="evidence" value="ECO:0007669"/>
    <property type="project" value="UniProtKB-KW"/>
</dbReference>
<evidence type="ECO:0000313" key="18">
    <source>
        <dbReference type="EMBL" id="OSM04864.1"/>
    </source>
</evidence>
<dbReference type="Proteomes" id="UP000194003">
    <property type="component" value="Unassembled WGS sequence"/>
</dbReference>
<evidence type="ECO:0000256" key="8">
    <source>
        <dbReference type="ARBA" id="ARBA00022737"/>
    </source>
</evidence>
<dbReference type="PANTHER" id="PTHR22939:SF130">
    <property type="entry name" value="PERIPLASMIC SERINE ENDOPROTEASE DEGP-LIKE-RELATED"/>
    <property type="match status" value="1"/>
</dbReference>
<evidence type="ECO:0000256" key="9">
    <source>
        <dbReference type="ARBA" id="ARBA00022764"/>
    </source>
</evidence>
<organism evidence="18 19">
    <name type="scientific">Magnetofaba australis IT-1</name>
    <dbReference type="NCBI Taxonomy" id="1434232"/>
    <lineage>
        <taxon>Bacteria</taxon>
        <taxon>Pseudomonadati</taxon>
        <taxon>Pseudomonadota</taxon>
        <taxon>Magnetococcia</taxon>
        <taxon>Magnetococcales</taxon>
        <taxon>Magnetococcaceae</taxon>
        <taxon>Magnetofaba</taxon>
    </lineage>
</organism>
<feature type="domain" description="PDZ" evidence="17">
    <location>
        <begin position="360"/>
        <end position="454"/>
    </location>
</feature>
<comment type="subcellular location">
    <subcellularLocation>
        <location evidence="2">Periplasm</location>
    </subcellularLocation>
</comment>
<dbReference type="InterPro" id="IPR011782">
    <property type="entry name" value="Pept_S1C_Do"/>
</dbReference>
<evidence type="ECO:0000313" key="19">
    <source>
        <dbReference type="Proteomes" id="UP000194003"/>
    </source>
</evidence>
<sequence>MICVVALAGVSLANAAQLPNLPPLIKQLKPVVVNISTTSIEKSGPEGLPGHAFKGNPLFEDFFKKFMDQMPKQRSHKSRSLGSGVIVGADGYILTNNHVVEDANEITVVLNDEREFDAEIVGRDAKTDLALIRIKVDGPLPVAKLGDSDKSEVGSWVVAIGNPFGLDTTVTAGIISAKGRVIGNGPYDNFIQTDAAINPGNSGGPLFNLDGEVIGINTAIFSRSGGNMGIGFAIPMNLARTVMDQLKENGHVTRGWLGVRIQTVTPTLAKGLKLEKPHGALVVSVEPEGPAAQGGIEAGDVIVKFNGGEVNKMNELPAMVANTPVGDKVPVVVIRDGDEKTLHVKIAKLDETKVADDGSPASERKTSDERLGLVLQGLTDALREQLEVPAGTVGGVLIAKVTPDSAAADAGLRAGDVIVSVDQKPAKSPDALRDVFRKLKGGDTALLYILRKGEPSFVALETPKD</sequence>
<dbReference type="AlphaFoldDB" id="A0A1Y2K5A2"/>
<feature type="binding site" evidence="15">
    <location>
        <position position="128"/>
    </location>
    <ligand>
        <name>substrate</name>
    </ligand>
</feature>
<gene>
    <name evidence="18" type="ORF">MAIT1_02962</name>
</gene>
<evidence type="ECO:0000256" key="6">
    <source>
        <dbReference type="ARBA" id="ARBA00022670"/>
    </source>
</evidence>
<dbReference type="InterPro" id="IPR001940">
    <property type="entry name" value="Peptidase_S1C"/>
</dbReference>
<dbReference type="GO" id="GO:0042597">
    <property type="term" value="C:periplasmic space"/>
    <property type="evidence" value="ECO:0007669"/>
    <property type="project" value="UniProtKB-SubCell"/>
</dbReference>
<evidence type="ECO:0000256" key="3">
    <source>
        <dbReference type="ARBA" id="ARBA00010541"/>
    </source>
</evidence>
<dbReference type="NCBIfam" id="TIGR02037">
    <property type="entry name" value="degP_htrA_DO"/>
    <property type="match status" value="1"/>
</dbReference>
<evidence type="ECO:0000256" key="5">
    <source>
        <dbReference type="ARBA" id="ARBA00013958"/>
    </source>
</evidence>
<dbReference type="EMBL" id="LVJN01000018">
    <property type="protein sequence ID" value="OSM04864.1"/>
    <property type="molecule type" value="Genomic_DNA"/>
</dbReference>
<dbReference type="Pfam" id="PF13180">
    <property type="entry name" value="PDZ_2"/>
    <property type="match status" value="2"/>
</dbReference>
<evidence type="ECO:0000256" key="13">
    <source>
        <dbReference type="ARBA" id="ARBA00032850"/>
    </source>
</evidence>
<keyword evidence="11" id="KW-0720">Serine protease</keyword>
<evidence type="ECO:0000259" key="17">
    <source>
        <dbReference type="PROSITE" id="PS50106"/>
    </source>
</evidence>
<dbReference type="SUPFAM" id="SSF50494">
    <property type="entry name" value="Trypsin-like serine proteases"/>
    <property type="match status" value="1"/>
</dbReference>
<dbReference type="Gene3D" id="2.30.42.10">
    <property type="match status" value="2"/>
</dbReference>
<dbReference type="FunFam" id="2.40.10.10:FF:000001">
    <property type="entry name" value="Periplasmic serine protease DegS"/>
    <property type="match status" value="1"/>
</dbReference>
<feature type="active site" description="Charge relay system" evidence="14">
    <location>
        <position position="202"/>
    </location>
</feature>
<reference evidence="18 19" key="1">
    <citation type="journal article" date="2016" name="BMC Genomics">
        <title>Combined genomic and structural analyses of a cultured magnetotactic bacterium reveals its niche adaptation to a dynamic environment.</title>
        <authorList>
            <person name="Araujo A.C."/>
            <person name="Morillo V."/>
            <person name="Cypriano J."/>
            <person name="Teixeira L.C."/>
            <person name="Leao P."/>
            <person name="Lyra S."/>
            <person name="Almeida L.G."/>
            <person name="Bazylinski D.A."/>
            <person name="Vasconcellos A.T."/>
            <person name="Abreu F."/>
            <person name="Lins U."/>
        </authorList>
    </citation>
    <scope>NUCLEOTIDE SEQUENCE [LARGE SCALE GENOMIC DNA]</scope>
    <source>
        <strain evidence="18 19">IT-1</strain>
    </source>
</reference>
<dbReference type="EC" id="3.4.21.107" evidence="4"/>
<dbReference type="Gene3D" id="2.40.10.120">
    <property type="match status" value="1"/>
</dbReference>
<keyword evidence="10" id="KW-0378">Hydrolase</keyword>
<evidence type="ECO:0000256" key="16">
    <source>
        <dbReference type="SAM" id="SignalP"/>
    </source>
</evidence>
<dbReference type="Pfam" id="PF13365">
    <property type="entry name" value="Trypsin_2"/>
    <property type="match status" value="1"/>
</dbReference>
<evidence type="ECO:0000256" key="12">
    <source>
        <dbReference type="ARBA" id="ARBA00023016"/>
    </source>
</evidence>
<dbReference type="PROSITE" id="PS50106">
    <property type="entry name" value="PDZ"/>
    <property type="match status" value="2"/>
</dbReference>
<accession>A0A1Y2K5A2</accession>
<dbReference type="GO" id="GO:0004252">
    <property type="term" value="F:serine-type endopeptidase activity"/>
    <property type="evidence" value="ECO:0007669"/>
    <property type="project" value="InterPro"/>
</dbReference>
<comment type="caution">
    <text evidence="18">The sequence shown here is derived from an EMBL/GenBank/DDBJ whole genome shotgun (WGS) entry which is preliminary data.</text>
</comment>
<dbReference type="FunFam" id="2.40.10.120:FF:000007">
    <property type="entry name" value="Periplasmic serine endoprotease DegP-like"/>
    <property type="match status" value="1"/>
</dbReference>
<feature type="binding site" evidence="15">
    <location>
        <position position="98"/>
    </location>
    <ligand>
        <name>substrate</name>
    </ligand>
</feature>
<feature type="signal peptide" evidence="16">
    <location>
        <begin position="1"/>
        <end position="15"/>
    </location>
</feature>
<feature type="binding site" evidence="15">
    <location>
        <begin position="200"/>
        <end position="202"/>
    </location>
    <ligand>
        <name>substrate</name>
    </ligand>
</feature>
<feature type="chain" id="PRO_5012214983" description="Probable periplasmic serine endoprotease DegP-like" evidence="16">
    <location>
        <begin position="16"/>
        <end position="465"/>
    </location>
</feature>
<name>A0A1Y2K5A2_9PROT</name>
<keyword evidence="12" id="KW-0346">Stress response</keyword>
<evidence type="ECO:0000256" key="7">
    <source>
        <dbReference type="ARBA" id="ARBA00022729"/>
    </source>
</evidence>
<keyword evidence="19" id="KW-1185">Reference proteome</keyword>
<evidence type="ECO:0000256" key="11">
    <source>
        <dbReference type="ARBA" id="ARBA00022825"/>
    </source>
</evidence>
<feature type="active site" description="Charge relay system" evidence="14">
    <location>
        <position position="98"/>
    </location>
</feature>
<dbReference type="STRING" id="1434232.MAIT1_02962"/>
<dbReference type="SMART" id="SM00228">
    <property type="entry name" value="PDZ"/>
    <property type="match status" value="2"/>
</dbReference>
<evidence type="ECO:0000256" key="10">
    <source>
        <dbReference type="ARBA" id="ARBA00022801"/>
    </source>
</evidence>
<feature type="active site" description="Charge relay system" evidence="14">
    <location>
        <position position="128"/>
    </location>
</feature>
<evidence type="ECO:0000256" key="2">
    <source>
        <dbReference type="ARBA" id="ARBA00004418"/>
    </source>
</evidence>
<keyword evidence="8" id="KW-0677">Repeat</keyword>